<dbReference type="Gramene" id="Os10t0542266-00">
    <property type="protein sequence ID" value="Os10t0542266-00"/>
    <property type="gene ID" value="Os10g0542266"/>
</dbReference>
<name>A0A0P0XX65_ORYSJ</name>
<protein>
    <submittedName>
        <fullName evidence="2">Os10g0542266 protein</fullName>
    </submittedName>
</protein>
<dbReference type="Proteomes" id="UP000059680">
    <property type="component" value="Chromosome 10"/>
</dbReference>
<reference evidence="2 3" key="2">
    <citation type="journal article" date="2013" name="Plant Cell Physiol.">
        <title>Rice Annotation Project Database (RAP-DB): an integrative and interactive database for rice genomics.</title>
        <authorList>
            <person name="Sakai H."/>
            <person name="Lee S.S."/>
            <person name="Tanaka T."/>
            <person name="Numa H."/>
            <person name="Kim J."/>
            <person name="Kawahara Y."/>
            <person name="Wakimoto H."/>
            <person name="Yang C.C."/>
            <person name="Iwamoto M."/>
            <person name="Abe T."/>
            <person name="Yamada Y."/>
            <person name="Muto A."/>
            <person name="Inokuchi H."/>
            <person name="Ikemura T."/>
            <person name="Matsumoto T."/>
            <person name="Sasaki T."/>
            <person name="Itoh T."/>
        </authorList>
    </citation>
    <scope>NUCLEOTIDE SEQUENCE [LARGE SCALE GENOMIC DNA]</scope>
    <source>
        <strain evidence="3">cv. Nipponbare</strain>
    </source>
</reference>
<keyword evidence="3" id="KW-1185">Reference proteome</keyword>
<gene>
    <name evidence="2" type="ordered locus">Os10g0542266</name>
    <name evidence="2" type="ORF">OSNPB_100542266</name>
</gene>
<organism evidence="2 3">
    <name type="scientific">Oryza sativa subsp. japonica</name>
    <name type="common">Rice</name>
    <dbReference type="NCBI Taxonomy" id="39947"/>
    <lineage>
        <taxon>Eukaryota</taxon>
        <taxon>Viridiplantae</taxon>
        <taxon>Streptophyta</taxon>
        <taxon>Embryophyta</taxon>
        <taxon>Tracheophyta</taxon>
        <taxon>Spermatophyta</taxon>
        <taxon>Magnoliopsida</taxon>
        <taxon>Liliopsida</taxon>
        <taxon>Poales</taxon>
        <taxon>Poaceae</taxon>
        <taxon>BOP clade</taxon>
        <taxon>Oryzoideae</taxon>
        <taxon>Oryzeae</taxon>
        <taxon>Oryzinae</taxon>
        <taxon>Oryza</taxon>
        <taxon>Oryza sativa</taxon>
    </lineage>
</organism>
<dbReference type="EMBL" id="AP014966">
    <property type="protein sequence ID" value="BAT11875.1"/>
    <property type="molecule type" value="Genomic_DNA"/>
</dbReference>
<evidence type="ECO:0000313" key="2">
    <source>
        <dbReference type="EMBL" id="BAT11875.1"/>
    </source>
</evidence>
<reference evidence="2 3" key="3">
    <citation type="journal article" date="2013" name="Rice">
        <title>Improvement of the Oryza sativa Nipponbare reference genome using next generation sequence and optical map data.</title>
        <authorList>
            <person name="Kawahara Y."/>
            <person name="de la Bastide M."/>
            <person name="Hamilton J.P."/>
            <person name="Kanamori H."/>
            <person name="McCombie W.R."/>
            <person name="Ouyang S."/>
            <person name="Schwartz D.C."/>
            <person name="Tanaka T."/>
            <person name="Wu J."/>
            <person name="Zhou S."/>
            <person name="Childs K.L."/>
            <person name="Davidson R.M."/>
            <person name="Lin H."/>
            <person name="Quesada-Ocampo L."/>
            <person name="Vaillancourt B."/>
            <person name="Sakai H."/>
            <person name="Lee S.S."/>
            <person name="Kim J."/>
            <person name="Numa H."/>
            <person name="Itoh T."/>
            <person name="Buell C.R."/>
            <person name="Matsumoto T."/>
        </authorList>
    </citation>
    <scope>NUCLEOTIDE SEQUENCE [LARGE SCALE GENOMIC DNA]</scope>
    <source>
        <strain evidence="3">cv. Nipponbare</strain>
    </source>
</reference>
<dbReference type="PaxDb" id="39947-A0A0P0XX65"/>
<dbReference type="AlphaFoldDB" id="A0A0P0XX65"/>
<sequence>MDCGSDMIFCIICIITGFCKIWLKEEESGEPPSKLPKSAEPNPPRPPVAPVPVLPARPPNKLLRSADPNPPRPPVAPVLALPVEPARVAPCAPPAD</sequence>
<dbReference type="InParanoid" id="A0A0P0XX65"/>
<feature type="compositionally biased region" description="Pro residues" evidence="1">
    <location>
        <begin position="41"/>
        <end position="58"/>
    </location>
</feature>
<proteinExistence type="predicted"/>
<reference evidence="3" key="1">
    <citation type="journal article" date="2005" name="Nature">
        <title>The map-based sequence of the rice genome.</title>
        <authorList>
            <consortium name="International rice genome sequencing project (IRGSP)"/>
            <person name="Matsumoto T."/>
            <person name="Wu J."/>
            <person name="Kanamori H."/>
            <person name="Katayose Y."/>
            <person name="Fujisawa M."/>
            <person name="Namiki N."/>
            <person name="Mizuno H."/>
            <person name="Yamamoto K."/>
            <person name="Antonio B.A."/>
            <person name="Baba T."/>
            <person name="Sakata K."/>
            <person name="Nagamura Y."/>
            <person name="Aoki H."/>
            <person name="Arikawa K."/>
            <person name="Arita K."/>
            <person name="Bito T."/>
            <person name="Chiden Y."/>
            <person name="Fujitsuka N."/>
            <person name="Fukunaka R."/>
            <person name="Hamada M."/>
            <person name="Harada C."/>
            <person name="Hayashi A."/>
            <person name="Hijishita S."/>
            <person name="Honda M."/>
            <person name="Hosokawa S."/>
            <person name="Ichikawa Y."/>
            <person name="Idonuma A."/>
            <person name="Iijima M."/>
            <person name="Ikeda M."/>
            <person name="Ikeno M."/>
            <person name="Ito K."/>
            <person name="Ito S."/>
            <person name="Ito T."/>
            <person name="Ito Y."/>
            <person name="Ito Y."/>
            <person name="Iwabuchi A."/>
            <person name="Kamiya K."/>
            <person name="Karasawa W."/>
            <person name="Kurita K."/>
            <person name="Katagiri S."/>
            <person name="Kikuta A."/>
            <person name="Kobayashi H."/>
            <person name="Kobayashi N."/>
            <person name="Machita K."/>
            <person name="Maehara T."/>
            <person name="Masukawa M."/>
            <person name="Mizubayashi T."/>
            <person name="Mukai Y."/>
            <person name="Nagasaki H."/>
            <person name="Nagata Y."/>
            <person name="Naito S."/>
            <person name="Nakashima M."/>
            <person name="Nakama Y."/>
            <person name="Nakamichi Y."/>
            <person name="Nakamura M."/>
            <person name="Meguro A."/>
            <person name="Negishi M."/>
            <person name="Ohta I."/>
            <person name="Ohta T."/>
            <person name="Okamoto M."/>
            <person name="Ono N."/>
            <person name="Saji S."/>
            <person name="Sakaguchi M."/>
            <person name="Sakai K."/>
            <person name="Shibata M."/>
            <person name="Shimokawa T."/>
            <person name="Song J."/>
            <person name="Takazaki Y."/>
            <person name="Terasawa K."/>
            <person name="Tsugane M."/>
            <person name="Tsuji K."/>
            <person name="Ueda S."/>
            <person name="Waki K."/>
            <person name="Yamagata H."/>
            <person name="Yamamoto M."/>
            <person name="Yamamoto S."/>
            <person name="Yamane H."/>
            <person name="Yoshiki S."/>
            <person name="Yoshihara R."/>
            <person name="Yukawa K."/>
            <person name="Zhong H."/>
            <person name="Yano M."/>
            <person name="Yuan Q."/>
            <person name="Ouyang S."/>
            <person name="Liu J."/>
            <person name="Jones K.M."/>
            <person name="Gansberger K."/>
            <person name="Moffat K."/>
            <person name="Hill J."/>
            <person name="Bera J."/>
            <person name="Fadrosh D."/>
            <person name="Jin S."/>
            <person name="Johri S."/>
            <person name="Kim M."/>
            <person name="Overton L."/>
            <person name="Reardon M."/>
            <person name="Tsitrin T."/>
            <person name="Vuong H."/>
            <person name="Weaver B."/>
            <person name="Ciecko A."/>
            <person name="Tallon L."/>
            <person name="Jackson J."/>
            <person name="Pai G."/>
            <person name="Aken S.V."/>
            <person name="Utterback T."/>
            <person name="Reidmuller S."/>
            <person name="Feldblyum T."/>
            <person name="Hsiao J."/>
            <person name="Zismann V."/>
            <person name="Iobst S."/>
            <person name="de Vazeille A.R."/>
            <person name="Buell C.R."/>
            <person name="Ying K."/>
            <person name="Li Y."/>
            <person name="Lu T."/>
            <person name="Huang Y."/>
            <person name="Zhao Q."/>
            <person name="Feng Q."/>
            <person name="Zhang L."/>
            <person name="Zhu J."/>
            <person name="Weng Q."/>
            <person name="Mu J."/>
            <person name="Lu Y."/>
            <person name="Fan D."/>
            <person name="Liu Y."/>
            <person name="Guan J."/>
            <person name="Zhang Y."/>
            <person name="Yu S."/>
            <person name="Liu X."/>
            <person name="Zhang Y."/>
            <person name="Hong G."/>
            <person name="Han B."/>
            <person name="Choisne N."/>
            <person name="Demange N."/>
            <person name="Orjeda G."/>
            <person name="Samain S."/>
            <person name="Cattolico L."/>
            <person name="Pelletier E."/>
            <person name="Couloux A."/>
            <person name="Segurens B."/>
            <person name="Wincker P."/>
            <person name="D'Hont A."/>
            <person name="Scarpelli C."/>
            <person name="Weissenbach J."/>
            <person name="Salanoubat M."/>
            <person name="Quetier F."/>
            <person name="Yu Y."/>
            <person name="Kim H.R."/>
            <person name="Rambo T."/>
            <person name="Currie J."/>
            <person name="Collura K."/>
            <person name="Luo M."/>
            <person name="Yang T."/>
            <person name="Ammiraju J.S.S."/>
            <person name="Engler F."/>
            <person name="Soderlund C."/>
            <person name="Wing R.A."/>
            <person name="Palmer L.E."/>
            <person name="de la Bastide M."/>
            <person name="Spiegel L."/>
            <person name="Nascimento L."/>
            <person name="Zutavern T."/>
            <person name="O'Shaughnessy A."/>
            <person name="Dike S."/>
            <person name="Dedhia N."/>
            <person name="Preston R."/>
            <person name="Balija V."/>
            <person name="McCombie W.R."/>
            <person name="Chow T."/>
            <person name="Chen H."/>
            <person name="Chung M."/>
            <person name="Chen C."/>
            <person name="Shaw J."/>
            <person name="Wu H."/>
            <person name="Hsiao K."/>
            <person name="Chao Y."/>
            <person name="Chu M."/>
            <person name="Cheng C."/>
            <person name="Hour A."/>
            <person name="Lee P."/>
            <person name="Lin S."/>
            <person name="Lin Y."/>
            <person name="Liou J."/>
            <person name="Liu S."/>
            <person name="Hsing Y."/>
            <person name="Raghuvanshi S."/>
            <person name="Mohanty A."/>
            <person name="Bharti A.K."/>
            <person name="Gaur A."/>
            <person name="Gupta V."/>
            <person name="Kumar D."/>
            <person name="Ravi V."/>
            <person name="Vij S."/>
            <person name="Kapur A."/>
            <person name="Khurana P."/>
            <person name="Khurana P."/>
            <person name="Khurana J.P."/>
            <person name="Tyagi A.K."/>
            <person name="Gaikwad K."/>
            <person name="Singh A."/>
            <person name="Dalal V."/>
            <person name="Srivastava S."/>
            <person name="Dixit A."/>
            <person name="Pal A.K."/>
            <person name="Ghazi I.A."/>
            <person name="Yadav M."/>
            <person name="Pandit A."/>
            <person name="Bhargava A."/>
            <person name="Sureshbabu K."/>
            <person name="Batra K."/>
            <person name="Sharma T.R."/>
            <person name="Mohapatra T."/>
            <person name="Singh N.K."/>
            <person name="Messing J."/>
            <person name="Nelson A.B."/>
            <person name="Fuks G."/>
            <person name="Kavchok S."/>
            <person name="Keizer G."/>
            <person name="Linton E."/>
            <person name="Llaca V."/>
            <person name="Song R."/>
            <person name="Tanyolac B."/>
            <person name="Young S."/>
            <person name="Ho-Il K."/>
            <person name="Hahn J.H."/>
            <person name="Sangsakoo G."/>
            <person name="Vanavichit A."/>
            <person name="de Mattos Luiz.A.T."/>
            <person name="Zimmer P.D."/>
            <person name="Malone G."/>
            <person name="Dellagostin O."/>
            <person name="de Oliveira A.C."/>
            <person name="Bevan M."/>
            <person name="Bancroft I."/>
            <person name="Minx P."/>
            <person name="Cordum H."/>
            <person name="Wilson R."/>
            <person name="Cheng Z."/>
            <person name="Jin W."/>
            <person name="Jiang J."/>
            <person name="Leong S.A."/>
            <person name="Iwama H."/>
            <person name="Gojobori T."/>
            <person name="Itoh T."/>
            <person name="Niimura Y."/>
            <person name="Fujii Y."/>
            <person name="Habara T."/>
            <person name="Sakai H."/>
            <person name="Sato Y."/>
            <person name="Wilson G."/>
            <person name="Kumar K."/>
            <person name="McCouch S."/>
            <person name="Juretic N."/>
            <person name="Hoen D."/>
            <person name="Wright S."/>
            <person name="Bruskiewich R."/>
            <person name="Bureau T."/>
            <person name="Miyao A."/>
            <person name="Hirochika H."/>
            <person name="Nishikawa T."/>
            <person name="Kadowaki K."/>
            <person name="Sugiura M."/>
            <person name="Burr B."/>
            <person name="Sasaki T."/>
        </authorList>
    </citation>
    <scope>NUCLEOTIDE SEQUENCE [LARGE SCALE GENOMIC DNA]</scope>
    <source>
        <strain evidence="3">cv. Nipponbare</strain>
    </source>
</reference>
<evidence type="ECO:0000256" key="1">
    <source>
        <dbReference type="SAM" id="MobiDB-lite"/>
    </source>
</evidence>
<evidence type="ECO:0000313" key="3">
    <source>
        <dbReference type="Proteomes" id="UP000059680"/>
    </source>
</evidence>
<accession>A0A0P0XX65</accession>
<feature type="region of interest" description="Disordered" evidence="1">
    <location>
        <begin position="28"/>
        <end position="78"/>
    </location>
</feature>